<gene>
    <name evidence="1" type="ORF">FIBSPDRAFT_932670</name>
</gene>
<organism evidence="1 2">
    <name type="scientific">Athelia psychrophila</name>
    <dbReference type="NCBI Taxonomy" id="1759441"/>
    <lineage>
        <taxon>Eukaryota</taxon>
        <taxon>Fungi</taxon>
        <taxon>Dikarya</taxon>
        <taxon>Basidiomycota</taxon>
        <taxon>Agaricomycotina</taxon>
        <taxon>Agaricomycetes</taxon>
        <taxon>Agaricomycetidae</taxon>
        <taxon>Atheliales</taxon>
        <taxon>Atheliaceae</taxon>
        <taxon>Athelia</taxon>
    </lineage>
</organism>
<keyword evidence="2" id="KW-1185">Reference proteome</keyword>
<dbReference type="AlphaFoldDB" id="A0A166IES4"/>
<sequence length="283" mass="30781">MRATTPPPGIQWTFFLSLPPLDASSAKEAFLAINATFGDGSKDGYGTLWDLATSLRQNQGGGSEIMRLFGATNSPVLAAPVVRVIELRRKARWGKRRSGLRLRLDKQGLVLTEDVHSLEQHSEAVVQGCTSPRHAVWGAAATNEAATATATKRVDLENCMLGSGWIEKGMMLRSTPALVTITTSSTKATLGRSKIKVISSFQKIPDRVPRGYHREFDEISSVGLRTTPVKTQALACNIEHRALSWVENPIGCQGYENSVDVAKFEPHPEDGSDAEFENDGGYV</sequence>
<dbReference type="EMBL" id="KV417561">
    <property type="protein sequence ID" value="KZP19736.1"/>
    <property type="molecule type" value="Genomic_DNA"/>
</dbReference>
<evidence type="ECO:0000313" key="2">
    <source>
        <dbReference type="Proteomes" id="UP000076532"/>
    </source>
</evidence>
<reference evidence="1 2" key="1">
    <citation type="journal article" date="2016" name="Mol. Biol. Evol.">
        <title>Comparative Genomics of Early-Diverging Mushroom-Forming Fungi Provides Insights into the Origins of Lignocellulose Decay Capabilities.</title>
        <authorList>
            <person name="Nagy L.G."/>
            <person name="Riley R."/>
            <person name="Tritt A."/>
            <person name="Adam C."/>
            <person name="Daum C."/>
            <person name="Floudas D."/>
            <person name="Sun H."/>
            <person name="Yadav J.S."/>
            <person name="Pangilinan J."/>
            <person name="Larsson K.H."/>
            <person name="Matsuura K."/>
            <person name="Barry K."/>
            <person name="Labutti K."/>
            <person name="Kuo R."/>
            <person name="Ohm R.A."/>
            <person name="Bhattacharya S.S."/>
            <person name="Shirouzu T."/>
            <person name="Yoshinaga Y."/>
            <person name="Martin F.M."/>
            <person name="Grigoriev I.V."/>
            <person name="Hibbett D.S."/>
        </authorList>
    </citation>
    <scope>NUCLEOTIDE SEQUENCE [LARGE SCALE GENOMIC DNA]</scope>
    <source>
        <strain evidence="1 2">CBS 109695</strain>
    </source>
</reference>
<evidence type="ECO:0000313" key="1">
    <source>
        <dbReference type="EMBL" id="KZP19736.1"/>
    </source>
</evidence>
<dbReference type="Proteomes" id="UP000076532">
    <property type="component" value="Unassembled WGS sequence"/>
</dbReference>
<accession>A0A166IES4</accession>
<name>A0A166IES4_9AGAM</name>
<protein>
    <submittedName>
        <fullName evidence="1">Uncharacterized protein</fullName>
    </submittedName>
</protein>
<proteinExistence type="predicted"/>